<dbReference type="RefSeq" id="WP_225699229.1">
    <property type="nucleotide sequence ID" value="NZ_JAIXNE010000006.1"/>
</dbReference>
<dbReference type="PANTHER" id="PTHR43133">
    <property type="entry name" value="RNA POLYMERASE ECF-TYPE SIGMA FACTO"/>
    <property type="match status" value="1"/>
</dbReference>
<accession>A0A9X1HU71</accession>
<evidence type="ECO:0000313" key="7">
    <source>
        <dbReference type="EMBL" id="MCA6078369.1"/>
    </source>
</evidence>
<keyword evidence="3" id="KW-0731">Sigma factor</keyword>
<dbReference type="GO" id="GO:0016987">
    <property type="term" value="F:sigma factor activity"/>
    <property type="evidence" value="ECO:0007669"/>
    <property type="project" value="UniProtKB-KW"/>
</dbReference>
<gene>
    <name evidence="7" type="ORF">LDX50_26080</name>
</gene>
<evidence type="ECO:0000256" key="3">
    <source>
        <dbReference type="ARBA" id="ARBA00023082"/>
    </source>
</evidence>
<evidence type="ECO:0000313" key="8">
    <source>
        <dbReference type="Proteomes" id="UP001139409"/>
    </source>
</evidence>
<dbReference type="Pfam" id="PF04542">
    <property type="entry name" value="Sigma70_r2"/>
    <property type="match status" value="1"/>
</dbReference>
<dbReference type="EMBL" id="JAIXNE010000006">
    <property type="protein sequence ID" value="MCA6078369.1"/>
    <property type="molecule type" value="Genomic_DNA"/>
</dbReference>
<feature type="domain" description="RNA polymerase sigma-70 region 2" evidence="5">
    <location>
        <begin position="12"/>
        <end position="80"/>
    </location>
</feature>
<dbReference type="AlphaFoldDB" id="A0A9X1HU71"/>
<dbReference type="Pfam" id="PF08281">
    <property type="entry name" value="Sigma70_r4_2"/>
    <property type="match status" value="1"/>
</dbReference>
<dbReference type="PANTHER" id="PTHR43133:SF45">
    <property type="entry name" value="RNA POLYMERASE ECF-TYPE SIGMA FACTOR"/>
    <property type="match status" value="1"/>
</dbReference>
<dbReference type="CDD" id="cd06171">
    <property type="entry name" value="Sigma70_r4"/>
    <property type="match status" value="1"/>
</dbReference>
<evidence type="ECO:0000256" key="1">
    <source>
        <dbReference type="ARBA" id="ARBA00010641"/>
    </source>
</evidence>
<dbReference type="GO" id="GO:0006352">
    <property type="term" value="P:DNA-templated transcription initiation"/>
    <property type="evidence" value="ECO:0007669"/>
    <property type="project" value="InterPro"/>
</dbReference>
<comment type="similarity">
    <text evidence="1">Belongs to the sigma-70 factor family. ECF subfamily.</text>
</comment>
<dbReference type="Gene3D" id="1.10.1740.10">
    <property type="match status" value="1"/>
</dbReference>
<protein>
    <submittedName>
        <fullName evidence="7">RNA polymerase sigma factor</fullName>
    </submittedName>
</protein>
<dbReference type="InterPro" id="IPR036388">
    <property type="entry name" value="WH-like_DNA-bd_sf"/>
</dbReference>
<name>A0A9X1HU71_9BACT</name>
<dbReference type="InterPro" id="IPR013249">
    <property type="entry name" value="RNA_pol_sigma70_r4_t2"/>
</dbReference>
<dbReference type="NCBIfam" id="TIGR02937">
    <property type="entry name" value="sigma70-ECF"/>
    <property type="match status" value="1"/>
</dbReference>
<sequence length="165" mass="19278">MNSENKKVFESLYREYFRMVFQVCLGFVKGDKPQADDLSQEVFINVWSAIDKFQGKSSYKTWIYRITVNTCLQFLRKDGKRKTDPIPDTGFEIAAKNDAANPEEQNEMLYRAIGKLEELERLIIMMMLDELAYDEISNVLGITEGNLRVKIHRIKTKLKNLMSHE</sequence>
<dbReference type="InterPro" id="IPR013325">
    <property type="entry name" value="RNA_pol_sigma_r2"/>
</dbReference>
<dbReference type="InterPro" id="IPR014284">
    <property type="entry name" value="RNA_pol_sigma-70_dom"/>
</dbReference>
<dbReference type="SUPFAM" id="SSF88659">
    <property type="entry name" value="Sigma3 and sigma4 domains of RNA polymerase sigma factors"/>
    <property type="match status" value="1"/>
</dbReference>
<keyword evidence="4" id="KW-0804">Transcription</keyword>
<organism evidence="7 8">
    <name type="scientific">Fulvivirga sedimenti</name>
    <dbReference type="NCBI Taxonomy" id="2879465"/>
    <lineage>
        <taxon>Bacteria</taxon>
        <taxon>Pseudomonadati</taxon>
        <taxon>Bacteroidota</taxon>
        <taxon>Cytophagia</taxon>
        <taxon>Cytophagales</taxon>
        <taxon>Fulvivirgaceae</taxon>
        <taxon>Fulvivirga</taxon>
    </lineage>
</organism>
<evidence type="ECO:0000259" key="6">
    <source>
        <dbReference type="Pfam" id="PF08281"/>
    </source>
</evidence>
<feature type="domain" description="RNA polymerase sigma factor 70 region 4 type 2" evidence="6">
    <location>
        <begin position="107"/>
        <end position="158"/>
    </location>
</feature>
<comment type="caution">
    <text evidence="7">The sequence shown here is derived from an EMBL/GenBank/DDBJ whole genome shotgun (WGS) entry which is preliminary data.</text>
</comment>
<dbReference type="InterPro" id="IPR013324">
    <property type="entry name" value="RNA_pol_sigma_r3/r4-like"/>
</dbReference>
<evidence type="ECO:0000256" key="4">
    <source>
        <dbReference type="ARBA" id="ARBA00023163"/>
    </source>
</evidence>
<keyword evidence="2" id="KW-0805">Transcription regulation</keyword>
<dbReference type="GO" id="GO:0003677">
    <property type="term" value="F:DNA binding"/>
    <property type="evidence" value="ECO:0007669"/>
    <property type="project" value="InterPro"/>
</dbReference>
<evidence type="ECO:0000259" key="5">
    <source>
        <dbReference type="Pfam" id="PF04542"/>
    </source>
</evidence>
<dbReference type="Gene3D" id="1.10.10.10">
    <property type="entry name" value="Winged helix-like DNA-binding domain superfamily/Winged helix DNA-binding domain"/>
    <property type="match status" value="1"/>
</dbReference>
<dbReference type="Proteomes" id="UP001139409">
    <property type="component" value="Unassembled WGS sequence"/>
</dbReference>
<dbReference type="SUPFAM" id="SSF88946">
    <property type="entry name" value="Sigma2 domain of RNA polymerase sigma factors"/>
    <property type="match status" value="1"/>
</dbReference>
<evidence type="ECO:0000256" key="2">
    <source>
        <dbReference type="ARBA" id="ARBA00023015"/>
    </source>
</evidence>
<dbReference type="InterPro" id="IPR039425">
    <property type="entry name" value="RNA_pol_sigma-70-like"/>
</dbReference>
<dbReference type="InterPro" id="IPR007627">
    <property type="entry name" value="RNA_pol_sigma70_r2"/>
</dbReference>
<proteinExistence type="inferred from homology"/>
<keyword evidence="8" id="KW-1185">Reference proteome</keyword>
<reference evidence="7" key="1">
    <citation type="submission" date="2021-09" db="EMBL/GenBank/DDBJ databases">
        <title>Fulvivirga sp. isolated from coastal sediment.</title>
        <authorList>
            <person name="Yu H."/>
        </authorList>
    </citation>
    <scope>NUCLEOTIDE SEQUENCE</scope>
    <source>
        <strain evidence="7">1062</strain>
    </source>
</reference>